<sequence>MASMSNNEREQLLDRFPVTDAELDQLLLLAHAYDPTSPSQSFLELSPSLKYRVEAKPTCQRIVQENFGRLFEATRRDVFLLAFSETDALYLTAQFLEACMVLLGRRGDASAERALWEGGGGGGSAEDCSPTAVSLMAWIHGLVLAIEELSSRASVGENGENPTPEPWVSSLGLPAESSVSSPIFRQWLAEVAPTLQFVLSTFSHLFLLGSTERLSCPWSLPTPPPANGASSVAPSPPPCSILSNISTATPLVSMGLHGYLWKSLYQSTERGLSFHTMQSHLTSFFGPTILIMRSTKGDVLGYYTEIPWKITSSTTSVATMQEMADGKDAFMFTLHPVWRRYGRTHEEPKGRMVQYLHGTQQKTSNLSGLSIDGVAVDAPRLHITTTLEGCKAVKIGRSFQDGHLLGSEEDLYFDVEEIQLYAVAPDLSTMIAGEEIGQRAVETKEAHRQKLAQVDKRQFVDDLIFMPGHLFEHREQTRGRADFVADDEAGKGYYIEEKPPSPRRYSGSENQSN</sequence>
<proteinExistence type="predicted"/>
<reference evidence="3" key="1">
    <citation type="submission" date="2021-01" db="EMBL/GenBank/DDBJ databases">
        <authorList>
            <person name="Corre E."/>
            <person name="Pelletier E."/>
            <person name="Niang G."/>
            <person name="Scheremetjew M."/>
            <person name="Finn R."/>
            <person name="Kale V."/>
            <person name="Holt S."/>
            <person name="Cochrane G."/>
            <person name="Meng A."/>
            <person name="Brown T."/>
            <person name="Cohen L."/>
        </authorList>
    </citation>
    <scope>NUCLEOTIDE SEQUENCE</scope>
    <source>
        <strain evidence="3">CCMP127</strain>
    </source>
</reference>
<feature type="compositionally biased region" description="Basic and acidic residues" evidence="1">
    <location>
        <begin position="489"/>
        <end position="500"/>
    </location>
</feature>
<organism evidence="3">
    <name type="scientific">Amphora coffeiformis</name>
    <dbReference type="NCBI Taxonomy" id="265554"/>
    <lineage>
        <taxon>Eukaryota</taxon>
        <taxon>Sar</taxon>
        <taxon>Stramenopiles</taxon>
        <taxon>Ochrophyta</taxon>
        <taxon>Bacillariophyta</taxon>
        <taxon>Bacillariophyceae</taxon>
        <taxon>Bacillariophycidae</taxon>
        <taxon>Thalassiophysales</taxon>
        <taxon>Catenulaceae</taxon>
        <taxon>Amphora</taxon>
    </lineage>
</organism>
<feature type="region of interest" description="Disordered" evidence="1">
    <location>
        <begin position="489"/>
        <end position="513"/>
    </location>
</feature>
<dbReference type="EMBL" id="HBIM01010184">
    <property type="protein sequence ID" value="CAE0411153.1"/>
    <property type="molecule type" value="Transcribed_RNA"/>
</dbReference>
<dbReference type="Pfam" id="PF07534">
    <property type="entry name" value="TLD"/>
    <property type="match status" value="1"/>
</dbReference>
<evidence type="ECO:0000313" key="3">
    <source>
        <dbReference type="EMBL" id="CAE0411153.1"/>
    </source>
</evidence>
<name>A0A7S3P8F4_9STRA</name>
<feature type="domain" description="TLDc" evidence="2">
    <location>
        <begin position="240"/>
        <end position="424"/>
    </location>
</feature>
<dbReference type="InterPro" id="IPR006571">
    <property type="entry name" value="TLDc_dom"/>
</dbReference>
<protein>
    <recommendedName>
        <fullName evidence="2">TLDc domain-containing protein</fullName>
    </recommendedName>
</protein>
<dbReference type="AlphaFoldDB" id="A0A7S3P8F4"/>
<evidence type="ECO:0000256" key="1">
    <source>
        <dbReference type="SAM" id="MobiDB-lite"/>
    </source>
</evidence>
<evidence type="ECO:0000259" key="2">
    <source>
        <dbReference type="PROSITE" id="PS51886"/>
    </source>
</evidence>
<accession>A0A7S3P8F4</accession>
<dbReference type="SMART" id="SM00584">
    <property type="entry name" value="TLDc"/>
    <property type="match status" value="1"/>
</dbReference>
<gene>
    <name evidence="3" type="ORF">ACOF00016_LOCUS8540</name>
</gene>
<dbReference type="PROSITE" id="PS51886">
    <property type="entry name" value="TLDC"/>
    <property type="match status" value="1"/>
</dbReference>